<reference evidence="2 3" key="1">
    <citation type="journal article" date="2018" name="PLoS Genet.">
        <title>Population sequencing reveals clonal diversity and ancestral inbreeding in the grapevine cultivar Chardonnay.</title>
        <authorList>
            <person name="Roach M.J."/>
            <person name="Johnson D.L."/>
            <person name="Bohlmann J."/>
            <person name="van Vuuren H.J."/>
            <person name="Jones S.J."/>
            <person name="Pretorius I.S."/>
            <person name="Schmidt S.A."/>
            <person name="Borneman A.R."/>
        </authorList>
    </citation>
    <scope>NUCLEOTIDE SEQUENCE [LARGE SCALE GENOMIC DNA]</scope>
    <source>
        <strain evidence="3">cv. Chardonnay</strain>
        <tissue evidence="2">Leaf</tissue>
    </source>
</reference>
<evidence type="ECO:0000256" key="1">
    <source>
        <dbReference type="SAM" id="MobiDB-lite"/>
    </source>
</evidence>
<dbReference type="Proteomes" id="UP000288805">
    <property type="component" value="Unassembled WGS sequence"/>
</dbReference>
<feature type="region of interest" description="Disordered" evidence="1">
    <location>
        <begin position="252"/>
        <end position="283"/>
    </location>
</feature>
<sequence length="283" mass="31380">MVEGMRGVQGFLENSRDLLYIECGYEAGIVKEACQALMWKRLASKPKGGRPSLLHETGGGLDRARHGEGLRDMREQIQDLCEGVLGSQVQPVSHEEFMSFQDKVMSMFTSVESRVEALAVHMEARDQEIRQELAIYKTVVSAQVMATHVAPRVEVPKPHTFSGKRDAKELDNFLWHMERYFEAIALTDEATKVCTATLYPTDNATYGGVGGEATVQFHGQLQSWAEQELRRHGVQDLATAMAVAESLVEYKRGDFSKPKPQSKGNHAKGGGDKGSRSYTSKEG</sequence>
<accession>A0A438HAW2</accession>
<feature type="compositionally biased region" description="Basic and acidic residues" evidence="1">
    <location>
        <begin position="269"/>
        <end position="283"/>
    </location>
</feature>
<comment type="caution">
    <text evidence="2">The sequence shown here is derived from an EMBL/GenBank/DDBJ whole genome shotgun (WGS) entry which is preliminary data.</text>
</comment>
<dbReference type="EMBL" id="QGNW01000251">
    <property type="protein sequence ID" value="RVW81588.1"/>
    <property type="molecule type" value="Genomic_DNA"/>
</dbReference>
<gene>
    <name evidence="2" type="ORF">CK203_049484</name>
</gene>
<dbReference type="AlphaFoldDB" id="A0A438HAW2"/>
<proteinExistence type="predicted"/>
<evidence type="ECO:0000313" key="3">
    <source>
        <dbReference type="Proteomes" id="UP000288805"/>
    </source>
</evidence>
<feature type="region of interest" description="Disordered" evidence="1">
    <location>
        <begin position="45"/>
        <end position="65"/>
    </location>
</feature>
<protein>
    <submittedName>
        <fullName evidence="2">Uncharacterized protein</fullName>
    </submittedName>
</protein>
<organism evidence="2 3">
    <name type="scientific">Vitis vinifera</name>
    <name type="common">Grape</name>
    <dbReference type="NCBI Taxonomy" id="29760"/>
    <lineage>
        <taxon>Eukaryota</taxon>
        <taxon>Viridiplantae</taxon>
        <taxon>Streptophyta</taxon>
        <taxon>Embryophyta</taxon>
        <taxon>Tracheophyta</taxon>
        <taxon>Spermatophyta</taxon>
        <taxon>Magnoliopsida</taxon>
        <taxon>eudicotyledons</taxon>
        <taxon>Gunneridae</taxon>
        <taxon>Pentapetalae</taxon>
        <taxon>rosids</taxon>
        <taxon>Vitales</taxon>
        <taxon>Vitaceae</taxon>
        <taxon>Viteae</taxon>
        <taxon>Vitis</taxon>
    </lineage>
</organism>
<evidence type="ECO:0000313" key="2">
    <source>
        <dbReference type="EMBL" id="RVW81588.1"/>
    </source>
</evidence>
<name>A0A438HAW2_VITVI</name>